<reference evidence="3" key="1">
    <citation type="submission" date="2018-04" db="EMBL/GenBank/DDBJ databases">
        <authorList>
            <person name="Cornet L."/>
        </authorList>
    </citation>
    <scope>NUCLEOTIDE SEQUENCE [LARGE SCALE GENOMIC DNA]</scope>
</reference>
<dbReference type="SUPFAM" id="SSF159941">
    <property type="entry name" value="MM3350-like"/>
    <property type="match status" value="1"/>
</dbReference>
<dbReference type="PANTHER" id="PTHR41878">
    <property type="entry name" value="LEXA REPRESSOR-RELATED"/>
    <property type="match status" value="1"/>
</dbReference>
<proteinExistence type="predicted"/>
<evidence type="ECO:0000259" key="1">
    <source>
        <dbReference type="Pfam" id="PF07929"/>
    </source>
</evidence>
<gene>
    <name evidence="2" type="ORF">DCF25_16850</name>
</gene>
<evidence type="ECO:0000313" key="3">
    <source>
        <dbReference type="Proteomes" id="UP000249354"/>
    </source>
</evidence>
<organism evidence="2 3">
    <name type="scientific">Leptolyngbya foveolarum</name>
    <dbReference type="NCBI Taxonomy" id="47253"/>
    <lineage>
        <taxon>Bacteria</taxon>
        <taxon>Bacillati</taxon>
        <taxon>Cyanobacteriota</taxon>
        <taxon>Cyanophyceae</taxon>
        <taxon>Leptolyngbyales</taxon>
        <taxon>Leptolyngbyaceae</taxon>
        <taxon>Leptolyngbya group</taxon>
        <taxon>Leptolyngbya</taxon>
    </lineage>
</organism>
<dbReference type="Pfam" id="PF07929">
    <property type="entry name" value="PRiA4_ORF3"/>
    <property type="match status" value="1"/>
</dbReference>
<dbReference type="AlphaFoldDB" id="A0A2W4U158"/>
<dbReference type="PANTHER" id="PTHR41878:SF1">
    <property type="entry name" value="TNPR PROTEIN"/>
    <property type="match status" value="1"/>
</dbReference>
<evidence type="ECO:0000313" key="2">
    <source>
        <dbReference type="EMBL" id="PZO12927.1"/>
    </source>
</evidence>
<protein>
    <recommendedName>
        <fullName evidence="1">Plasmid pRiA4b Orf3-like domain-containing protein</fullName>
    </recommendedName>
</protein>
<dbReference type="InterPro" id="IPR012912">
    <property type="entry name" value="Plasmid_pRiA4b_Orf3-like"/>
</dbReference>
<reference evidence="2 3" key="2">
    <citation type="submission" date="2018-06" db="EMBL/GenBank/DDBJ databases">
        <title>Metagenomic assembly of (sub)arctic Cyanobacteria and their associated microbiome from non-axenic cultures.</title>
        <authorList>
            <person name="Baurain D."/>
        </authorList>
    </citation>
    <scope>NUCLEOTIDE SEQUENCE [LARGE SCALE GENOMIC DNA]</scope>
    <source>
        <strain evidence="2">ULC129bin1</strain>
    </source>
</reference>
<dbReference type="EMBL" id="QBMC01000136">
    <property type="protein sequence ID" value="PZO12927.1"/>
    <property type="molecule type" value="Genomic_DNA"/>
</dbReference>
<sequence length="201" mass="23307">MAPRKKSQSVYQLKITLRDIRPPIWRRVQVRSDVTLGHLHWVIQFAMGWTNSHLHSFSIQGVEYSMLMPDLGFDELDMRDEQPVKLSKVIAGEKFKFFYTYDFGDSWEHEVLVEKVLTAEVDIDYPTCIKAKRACPPEDYGGSWGYQEFLEAIKDPEHPEHESLLEWVGGSFDSEDAELDEINLLLKTIPHDTAEFNGYIP</sequence>
<dbReference type="InterPro" id="IPR024047">
    <property type="entry name" value="MM3350-like_sf"/>
</dbReference>
<accession>A0A2W4U158</accession>
<dbReference type="Proteomes" id="UP000249354">
    <property type="component" value="Unassembled WGS sequence"/>
</dbReference>
<feature type="domain" description="Plasmid pRiA4b Orf3-like" evidence="1">
    <location>
        <begin position="10"/>
        <end position="180"/>
    </location>
</feature>
<name>A0A2W4U158_9CYAN</name>
<dbReference type="Gene3D" id="3.10.290.30">
    <property type="entry name" value="MM3350-like"/>
    <property type="match status" value="1"/>
</dbReference>
<comment type="caution">
    <text evidence="2">The sequence shown here is derived from an EMBL/GenBank/DDBJ whole genome shotgun (WGS) entry which is preliminary data.</text>
</comment>